<dbReference type="InterPro" id="IPR014085">
    <property type="entry name" value="Allophanate_hydrolase"/>
</dbReference>
<dbReference type="InterPro" id="IPR000120">
    <property type="entry name" value="Amidase"/>
</dbReference>
<name>A0A268EJE8_9BACL</name>
<dbReference type="Pfam" id="PF01425">
    <property type="entry name" value="Amidase"/>
    <property type="match status" value="1"/>
</dbReference>
<feature type="domain" description="Allophanate hydrolase C-terminal" evidence="2">
    <location>
        <begin position="463"/>
        <end position="585"/>
    </location>
</feature>
<dbReference type="Gene3D" id="1.20.58.1700">
    <property type="match status" value="1"/>
</dbReference>
<dbReference type="EMBL" id="NPBY01000067">
    <property type="protein sequence ID" value="PAD73253.1"/>
    <property type="molecule type" value="Genomic_DNA"/>
</dbReference>
<evidence type="ECO:0000313" key="4">
    <source>
        <dbReference type="EMBL" id="PAD73253.1"/>
    </source>
</evidence>
<dbReference type="InterPro" id="IPR023631">
    <property type="entry name" value="Amidase_dom"/>
</dbReference>
<dbReference type="Proteomes" id="UP000215596">
    <property type="component" value="Unassembled WGS sequence"/>
</dbReference>
<evidence type="ECO:0000313" key="3">
    <source>
        <dbReference type="EMBL" id="MUG66183.1"/>
    </source>
</evidence>
<dbReference type="Gene3D" id="3.90.1300.10">
    <property type="entry name" value="Amidase signature (AS) domain"/>
    <property type="match status" value="1"/>
</dbReference>
<gene>
    <name evidence="4" type="primary">atzF</name>
    <name evidence="4" type="ORF">CHH67_20405</name>
    <name evidence="3" type="ORF">GNP94_09170</name>
</gene>
<organism evidence="4 5">
    <name type="scientific">Paenibacillus campinasensis</name>
    <dbReference type="NCBI Taxonomy" id="66347"/>
    <lineage>
        <taxon>Bacteria</taxon>
        <taxon>Bacillati</taxon>
        <taxon>Bacillota</taxon>
        <taxon>Bacilli</taxon>
        <taxon>Bacillales</taxon>
        <taxon>Paenibacillaceae</taxon>
        <taxon>Paenibacillus</taxon>
    </lineage>
</organism>
<dbReference type="SUPFAM" id="SSF75304">
    <property type="entry name" value="Amidase signature (AS) enzymes"/>
    <property type="match status" value="1"/>
</dbReference>
<evidence type="ECO:0000259" key="2">
    <source>
        <dbReference type="Pfam" id="PF21986"/>
    </source>
</evidence>
<sequence length="594" mass="63788">MSCVVPEMMTIEWLREAYSRQLVTPEEVIRVMIERAEADREMNIWITPPRMERIRPYLERLDTLDPRTSPLWGVPFAVKDNIDVAGIPTTAGCPDYQFIPQQHAAVVAKLIEAGAIPVGKTNLDQFATGLVGTRSPYGETHNALRPELISGGSSSGSSVAVARGQAAFALGTDTAGSGRVPAALNRLVGYKPPLGAWSTSGVVPACASLDCVSVFTWQLADARVVDGVVRGYDADDPWSREIGPAVARMPKQVCLPKGELSFFGPYAEAYRSAWEKTVRRLQNIYVNIRYVDTDVFEQAAALLYGGPFVEERRAGLGGFVEANPGSLMPETETVLRSGADAGYDGASVFRAMHRLQSLKLAARRLLGDGVLVLPTTGGTWSRADIHEQPIRRNQDLGQYTNHCNLLDMSAVAVPGEDAEQGLPFGITFFAMAEHDGAEVAAAEAFLEAMNRSRPAAGEDAASVQVAVCGLHMRGYPLAAQMERLGASFLREARTSPAYQLVKLAMEPPRPGLIRKEAGGACIDLEIWEMPVKSLGELVATVPSPLGIGRVELEDGTEVTGFICEAFAASSEGAEDITSLGGWRAAVRPEAGSAV</sequence>
<dbReference type="OrthoDB" id="9811471at2"/>
<evidence type="ECO:0000313" key="6">
    <source>
        <dbReference type="Proteomes" id="UP000435177"/>
    </source>
</evidence>
<feature type="domain" description="Amidase" evidence="1">
    <location>
        <begin position="27"/>
        <end position="435"/>
    </location>
</feature>
<dbReference type="NCBIfam" id="NF006043">
    <property type="entry name" value="PRK08186.1"/>
    <property type="match status" value="1"/>
</dbReference>
<dbReference type="AlphaFoldDB" id="A0A268EJE8"/>
<dbReference type="PANTHER" id="PTHR11895:SF169">
    <property type="entry name" value="GLUTAMYL-TRNA(GLN) AMIDOTRANSFERASE"/>
    <property type="match status" value="1"/>
</dbReference>
<dbReference type="Gene3D" id="3.10.490.10">
    <property type="entry name" value="Gamma-glutamyl cyclotransferase-like"/>
    <property type="match status" value="1"/>
</dbReference>
<dbReference type="InterPro" id="IPR053844">
    <property type="entry name" value="AH_C"/>
</dbReference>
<protein>
    <submittedName>
        <fullName evidence="4">Allophanate hydrolase</fullName>
        <ecNumber evidence="3">3.5.1.54</ecNumber>
    </submittedName>
</protein>
<dbReference type="RefSeq" id="WP_095267228.1">
    <property type="nucleotide sequence ID" value="NZ_NPBY01000067.1"/>
</dbReference>
<reference evidence="4 5" key="1">
    <citation type="submission" date="2017-07" db="EMBL/GenBank/DDBJ databases">
        <title>Isolation and whole genome analysis of endospore-forming bacteria from heroin.</title>
        <authorList>
            <person name="Kalinowski J."/>
            <person name="Ahrens B."/>
            <person name="Al-Dilaimi A."/>
            <person name="Winkler A."/>
            <person name="Wibberg D."/>
            <person name="Schleenbecker U."/>
            <person name="Ruckert C."/>
            <person name="Wolfel R."/>
            <person name="Grass G."/>
        </authorList>
    </citation>
    <scope>NUCLEOTIDE SEQUENCE [LARGE SCALE GENOMIC DNA]</scope>
    <source>
        <strain evidence="4 5">7537-G1</strain>
    </source>
</reference>
<accession>A0A268EJE8</accession>
<comment type="caution">
    <text evidence="4">The sequence shown here is derived from an EMBL/GenBank/DDBJ whole genome shotgun (WGS) entry which is preliminary data.</text>
</comment>
<evidence type="ECO:0000313" key="5">
    <source>
        <dbReference type="Proteomes" id="UP000215596"/>
    </source>
</evidence>
<dbReference type="PANTHER" id="PTHR11895">
    <property type="entry name" value="TRANSAMIDASE"/>
    <property type="match status" value="1"/>
</dbReference>
<reference evidence="3 6" key="2">
    <citation type="submission" date="2019-11" db="EMBL/GenBank/DDBJ databases">
        <title>Draft genome sequences of five Paenibacillus species of dairy origin.</title>
        <authorList>
            <person name="Olajide A.M."/>
            <person name="Chen S."/>
            <person name="Lapointe G."/>
        </authorList>
    </citation>
    <scope>NUCLEOTIDE SEQUENCE [LARGE SCALE GENOMIC DNA]</scope>
    <source>
        <strain evidence="3 6">3CS1</strain>
    </source>
</reference>
<dbReference type="GO" id="GO:0004039">
    <property type="term" value="F:allophanate hydrolase activity"/>
    <property type="evidence" value="ECO:0007669"/>
    <property type="project" value="UniProtKB-EC"/>
</dbReference>
<keyword evidence="4" id="KW-0378">Hydrolase</keyword>
<dbReference type="Pfam" id="PF21986">
    <property type="entry name" value="AH_C"/>
    <property type="match status" value="1"/>
</dbReference>
<keyword evidence="6" id="KW-1185">Reference proteome</keyword>
<proteinExistence type="predicted"/>
<dbReference type="Proteomes" id="UP000435177">
    <property type="component" value="Unassembled WGS sequence"/>
</dbReference>
<dbReference type="NCBIfam" id="TIGR02713">
    <property type="entry name" value="allophanate_hyd"/>
    <property type="match status" value="1"/>
</dbReference>
<dbReference type="EMBL" id="WOAA01000005">
    <property type="protein sequence ID" value="MUG66183.1"/>
    <property type="molecule type" value="Genomic_DNA"/>
</dbReference>
<dbReference type="InterPro" id="IPR036928">
    <property type="entry name" value="AS_sf"/>
</dbReference>
<dbReference type="EC" id="3.5.1.54" evidence="3"/>
<evidence type="ECO:0000259" key="1">
    <source>
        <dbReference type="Pfam" id="PF01425"/>
    </source>
</evidence>